<keyword evidence="3" id="KW-1185">Reference proteome</keyword>
<keyword evidence="2" id="KW-0378">Hydrolase</keyword>
<dbReference type="InterPro" id="IPR011055">
    <property type="entry name" value="Dup_hybrid_motif"/>
</dbReference>
<dbReference type="Proteomes" id="UP001596392">
    <property type="component" value="Unassembled WGS sequence"/>
</dbReference>
<dbReference type="GO" id="GO:0016787">
    <property type="term" value="F:hydrolase activity"/>
    <property type="evidence" value="ECO:0007669"/>
    <property type="project" value="UniProtKB-KW"/>
</dbReference>
<gene>
    <name evidence="2" type="ORF">ACFQO7_06175</name>
</gene>
<dbReference type="EMBL" id="JBHTAC010000004">
    <property type="protein sequence ID" value="MFC7242065.1"/>
    <property type="molecule type" value="Genomic_DNA"/>
</dbReference>
<proteinExistence type="predicted"/>
<organism evidence="2 3">
    <name type="scientific">Catellatospora aurea</name>
    <dbReference type="NCBI Taxonomy" id="1337874"/>
    <lineage>
        <taxon>Bacteria</taxon>
        <taxon>Bacillati</taxon>
        <taxon>Actinomycetota</taxon>
        <taxon>Actinomycetes</taxon>
        <taxon>Micromonosporales</taxon>
        <taxon>Micromonosporaceae</taxon>
        <taxon>Catellatospora</taxon>
    </lineage>
</organism>
<evidence type="ECO:0000259" key="1">
    <source>
        <dbReference type="Pfam" id="PF01551"/>
    </source>
</evidence>
<evidence type="ECO:0000313" key="2">
    <source>
        <dbReference type="EMBL" id="MFC7242065.1"/>
    </source>
</evidence>
<dbReference type="InterPro" id="IPR016047">
    <property type="entry name" value="M23ase_b-sheet_dom"/>
</dbReference>
<sequence length="241" mass="25629">MADGAPRAGQAGREVVLALPFTGLWLARNSPARRVPSHGTDLLGSRYAIDFVGVDERGRSAGHRDWRTLLATEPPDRYFGFGRPILAPTDGVVVAAHDGEPDHAGRRSQLALVPYMLGQAGRLRRGATAIAGNHVVIELRDSGMFVALVHLRAGSLRVSTGTSVAAGERLADCGNSGNSTQPHVHLQVMDNADLSVARGVPMTFRHFRERARGSAQFLIRQTGVPGEGAIVAPLPAADVNR</sequence>
<dbReference type="InterPro" id="IPR050570">
    <property type="entry name" value="Cell_wall_metabolism_enzyme"/>
</dbReference>
<dbReference type="EC" id="3.4.24.-" evidence="2"/>
<evidence type="ECO:0000313" key="3">
    <source>
        <dbReference type="Proteomes" id="UP001596392"/>
    </source>
</evidence>
<dbReference type="PANTHER" id="PTHR21666:SF270">
    <property type="entry name" value="MUREIN HYDROLASE ACTIVATOR ENVC"/>
    <property type="match status" value="1"/>
</dbReference>
<dbReference type="Pfam" id="PF01551">
    <property type="entry name" value="Peptidase_M23"/>
    <property type="match status" value="1"/>
</dbReference>
<dbReference type="SUPFAM" id="SSF51261">
    <property type="entry name" value="Duplicated hybrid motif"/>
    <property type="match status" value="1"/>
</dbReference>
<dbReference type="CDD" id="cd12797">
    <property type="entry name" value="M23_peptidase"/>
    <property type="match status" value="1"/>
</dbReference>
<dbReference type="Gene3D" id="2.70.70.10">
    <property type="entry name" value="Glucose Permease (Domain IIA)"/>
    <property type="match status" value="1"/>
</dbReference>
<dbReference type="RefSeq" id="WP_376805494.1">
    <property type="nucleotide sequence ID" value="NZ_JBHTAC010000004.1"/>
</dbReference>
<comment type="caution">
    <text evidence="2">The sequence shown here is derived from an EMBL/GenBank/DDBJ whole genome shotgun (WGS) entry which is preliminary data.</text>
</comment>
<feature type="domain" description="M23ase beta-sheet core" evidence="1">
    <location>
        <begin position="130"/>
        <end position="192"/>
    </location>
</feature>
<reference evidence="3" key="1">
    <citation type="journal article" date="2019" name="Int. J. Syst. Evol. Microbiol.">
        <title>The Global Catalogue of Microorganisms (GCM) 10K type strain sequencing project: providing services to taxonomists for standard genome sequencing and annotation.</title>
        <authorList>
            <consortium name="The Broad Institute Genomics Platform"/>
            <consortium name="The Broad Institute Genome Sequencing Center for Infectious Disease"/>
            <person name="Wu L."/>
            <person name="Ma J."/>
        </authorList>
    </citation>
    <scope>NUCLEOTIDE SEQUENCE [LARGE SCALE GENOMIC DNA]</scope>
    <source>
        <strain evidence="3">CGMCC 1.9106</strain>
    </source>
</reference>
<name>A0ABW2GTA0_9ACTN</name>
<dbReference type="PANTHER" id="PTHR21666">
    <property type="entry name" value="PEPTIDASE-RELATED"/>
    <property type="match status" value="1"/>
</dbReference>
<accession>A0ABW2GTA0</accession>
<protein>
    <submittedName>
        <fullName evidence="2">M23 family metallopeptidase</fullName>
        <ecNumber evidence="2">3.4.24.-</ecNumber>
    </submittedName>
</protein>